<accession>A0A8S4FT21</accession>
<dbReference type="Proteomes" id="UP000653454">
    <property type="component" value="Unassembled WGS sequence"/>
</dbReference>
<dbReference type="EMBL" id="CAJHNJ030000044">
    <property type="protein sequence ID" value="CAG9131196.1"/>
    <property type="molecule type" value="Genomic_DNA"/>
</dbReference>
<dbReference type="AlphaFoldDB" id="A0A8S4FT21"/>
<protein>
    <submittedName>
        <fullName evidence="1">(diamondback moth) hypothetical protein</fullName>
    </submittedName>
</protein>
<organism evidence="1 2">
    <name type="scientific">Plutella xylostella</name>
    <name type="common">Diamondback moth</name>
    <name type="synonym">Plutella maculipennis</name>
    <dbReference type="NCBI Taxonomy" id="51655"/>
    <lineage>
        <taxon>Eukaryota</taxon>
        <taxon>Metazoa</taxon>
        <taxon>Ecdysozoa</taxon>
        <taxon>Arthropoda</taxon>
        <taxon>Hexapoda</taxon>
        <taxon>Insecta</taxon>
        <taxon>Pterygota</taxon>
        <taxon>Neoptera</taxon>
        <taxon>Endopterygota</taxon>
        <taxon>Lepidoptera</taxon>
        <taxon>Glossata</taxon>
        <taxon>Ditrysia</taxon>
        <taxon>Yponomeutoidea</taxon>
        <taxon>Plutellidae</taxon>
        <taxon>Plutella</taxon>
    </lineage>
</organism>
<name>A0A8S4FT21_PLUXY</name>
<sequence length="217" mass="23352">MERGQNRAYGGRSIKFAIATMCAKYASVLLSFVTEDLRWFLVDVCSGKDKMSAAPGGLKHVATEPAQIGGKPTETLEPSIRHPMVVTRCYSVSLEASMGPPASLSVVEDLRWFLVDVCSGKDKMSAAPGGLKHVATEPAQIGGKPMKLAVSRPFHKLVKAFGSLSNIPAAHNAISKCLESSTFQRRSSQSLEHSISHRCGFGVPRIFHLLATLLLSS</sequence>
<evidence type="ECO:0000313" key="1">
    <source>
        <dbReference type="EMBL" id="CAG9131196.1"/>
    </source>
</evidence>
<proteinExistence type="predicted"/>
<reference evidence="1" key="1">
    <citation type="submission" date="2020-11" db="EMBL/GenBank/DDBJ databases">
        <authorList>
            <person name="Whiteford S."/>
        </authorList>
    </citation>
    <scope>NUCLEOTIDE SEQUENCE</scope>
</reference>
<comment type="caution">
    <text evidence="1">The sequence shown here is derived from an EMBL/GenBank/DDBJ whole genome shotgun (WGS) entry which is preliminary data.</text>
</comment>
<gene>
    <name evidence="1" type="ORF">PLXY2_LOCUS10267</name>
</gene>
<evidence type="ECO:0000313" key="2">
    <source>
        <dbReference type="Proteomes" id="UP000653454"/>
    </source>
</evidence>
<keyword evidence="2" id="KW-1185">Reference proteome</keyword>